<keyword evidence="7" id="KW-0472">Membrane</keyword>
<protein>
    <recommendedName>
        <fullName evidence="8">Dihydroorotate dehydrogenase (quinone)</fullName>
        <ecNumber evidence="8">1.3.5.2</ecNumber>
    </recommendedName>
</protein>
<name>A0A087BSA0_9BIFI</name>
<gene>
    <name evidence="10" type="ORF">BMIN_0893</name>
</gene>
<dbReference type="Proteomes" id="UP000029014">
    <property type="component" value="Unassembled WGS sequence"/>
</dbReference>
<dbReference type="AlphaFoldDB" id="A0A087BSA0"/>
<dbReference type="GO" id="GO:0009220">
    <property type="term" value="P:pyrimidine ribonucleotide biosynthetic process"/>
    <property type="evidence" value="ECO:0007669"/>
    <property type="project" value="UniProtKB-UniRule"/>
</dbReference>
<evidence type="ECO:0000256" key="7">
    <source>
        <dbReference type="ARBA" id="ARBA00023136"/>
    </source>
</evidence>
<dbReference type="SUPFAM" id="SSF51395">
    <property type="entry name" value="FMN-linked oxidoreductases"/>
    <property type="match status" value="1"/>
</dbReference>
<dbReference type="eggNOG" id="COG0167">
    <property type="taxonomic scope" value="Bacteria"/>
</dbReference>
<dbReference type="GO" id="GO:0006207">
    <property type="term" value="P:'de novo' pyrimidine nucleobase biosynthetic process"/>
    <property type="evidence" value="ECO:0007669"/>
    <property type="project" value="UniProtKB-UniRule"/>
</dbReference>
<evidence type="ECO:0000256" key="5">
    <source>
        <dbReference type="ARBA" id="ARBA00022975"/>
    </source>
</evidence>
<comment type="pathway">
    <text evidence="2">Pyrimidine metabolism; UMP biosynthesis via de novo pathway.</text>
</comment>
<reference evidence="10 11" key="1">
    <citation type="submission" date="2014-03" db="EMBL/GenBank/DDBJ databases">
        <title>Genomics of Bifidobacteria.</title>
        <authorList>
            <person name="Ventura M."/>
            <person name="Milani C."/>
            <person name="Lugli G.A."/>
        </authorList>
    </citation>
    <scope>NUCLEOTIDE SEQUENCE [LARGE SCALE GENOMIC DNA]</scope>
    <source>
        <strain evidence="10 11">LMG 11592</strain>
    </source>
</reference>
<dbReference type="EMBL" id="JGZD01000005">
    <property type="protein sequence ID" value="KFI73900.1"/>
    <property type="molecule type" value="Genomic_DNA"/>
</dbReference>
<dbReference type="Pfam" id="PF01180">
    <property type="entry name" value="DHO_dh"/>
    <property type="match status" value="1"/>
</dbReference>
<comment type="caution">
    <text evidence="10">The sequence shown here is derived from an EMBL/GenBank/DDBJ whole genome shotgun (WGS) entry which is preliminary data.</text>
</comment>
<dbReference type="GO" id="GO:0016020">
    <property type="term" value="C:membrane"/>
    <property type="evidence" value="ECO:0007669"/>
    <property type="project" value="InterPro"/>
</dbReference>
<feature type="domain" description="Dihydroorotate dehydrogenase catalytic" evidence="9">
    <location>
        <begin position="111"/>
        <end position="402"/>
    </location>
</feature>
<comment type="cofactor">
    <cofactor evidence="1">
        <name>FMN</name>
        <dbReference type="ChEBI" id="CHEBI:58210"/>
    </cofactor>
</comment>
<dbReference type="InterPro" id="IPR013785">
    <property type="entry name" value="Aldolase_TIM"/>
</dbReference>
<organism evidence="10 11">
    <name type="scientific">Bifidobacterium minimum</name>
    <dbReference type="NCBI Taxonomy" id="1693"/>
    <lineage>
        <taxon>Bacteria</taxon>
        <taxon>Bacillati</taxon>
        <taxon>Actinomycetota</taxon>
        <taxon>Actinomycetes</taxon>
        <taxon>Bifidobacteriales</taxon>
        <taxon>Bifidobacteriaceae</taxon>
        <taxon>Bifidobacterium</taxon>
    </lineage>
</organism>
<proteinExistence type="predicted"/>
<evidence type="ECO:0000256" key="3">
    <source>
        <dbReference type="ARBA" id="ARBA00022630"/>
    </source>
</evidence>
<dbReference type="EC" id="1.3.5.2" evidence="8"/>
<dbReference type="InterPro" id="IPR050074">
    <property type="entry name" value="DHO_dehydrogenase"/>
</dbReference>
<keyword evidence="3" id="KW-0285">Flavoprotein</keyword>
<evidence type="ECO:0000313" key="10">
    <source>
        <dbReference type="EMBL" id="KFI73900.1"/>
    </source>
</evidence>
<evidence type="ECO:0000313" key="11">
    <source>
        <dbReference type="Proteomes" id="UP000029014"/>
    </source>
</evidence>
<evidence type="ECO:0000256" key="8">
    <source>
        <dbReference type="NCBIfam" id="TIGR01036"/>
    </source>
</evidence>
<dbReference type="PANTHER" id="PTHR48109:SF4">
    <property type="entry name" value="DIHYDROOROTATE DEHYDROGENASE (QUINONE), MITOCHONDRIAL"/>
    <property type="match status" value="1"/>
</dbReference>
<dbReference type="InterPro" id="IPR005720">
    <property type="entry name" value="Dihydroorotate_DH_cat"/>
</dbReference>
<dbReference type="PANTHER" id="PTHR48109">
    <property type="entry name" value="DIHYDROOROTATE DEHYDROGENASE (QUINONE), MITOCHONDRIAL-RELATED"/>
    <property type="match status" value="1"/>
</dbReference>
<dbReference type="InterPro" id="IPR005719">
    <property type="entry name" value="Dihydroorotate_DH_2"/>
</dbReference>
<dbReference type="Gene3D" id="3.20.20.70">
    <property type="entry name" value="Aldolase class I"/>
    <property type="match status" value="1"/>
</dbReference>
<keyword evidence="11" id="KW-1185">Reference proteome</keyword>
<evidence type="ECO:0000259" key="9">
    <source>
        <dbReference type="Pfam" id="PF01180"/>
    </source>
</evidence>
<dbReference type="STRING" id="1693.BMIN_0893"/>
<evidence type="ECO:0000256" key="4">
    <source>
        <dbReference type="ARBA" id="ARBA00022643"/>
    </source>
</evidence>
<accession>A0A087BSA0</accession>
<evidence type="ECO:0000256" key="1">
    <source>
        <dbReference type="ARBA" id="ARBA00001917"/>
    </source>
</evidence>
<keyword evidence="5" id="KW-0665">Pyrimidine biosynthesis</keyword>
<dbReference type="GO" id="GO:0106430">
    <property type="term" value="F:dihydroorotate dehydrogenase (quinone) activity"/>
    <property type="evidence" value="ECO:0007669"/>
    <property type="project" value="UniProtKB-EC"/>
</dbReference>
<keyword evidence="6 10" id="KW-0560">Oxidoreductase</keyword>
<sequence length="418" mass="46310">MSYSPLHCNAHAAYGAIRATISVHASPSATKGAIMSSMGFVSNDFWHDAVNKATTDLFTFGYRHVVKPHMVFSIPPDEAHERMIAFCRTTGRIAPLMWLLSEMLDYTDPVLETTVMGIDFTNPLGLSAGLDKNCDMATVLDHAGFGFETIGSTTSRPCDGNERPWFHRLPEYDSMLVHVGLANDGSAAVIDRAERAWAESRGMQISVSIARTNDDKVGDLDEGIEDYRISLERAANRTAMVEVNISCPNTRAGEPFCDPDNLDRLFDVLDGVDRRQPTMVKMPFDLPWPRFRELLEVLTEHDVQGVTLANLRKDREGIAVPREWLGGLSGSPTYRRGNELIRRTYREFGDRLTVAGVGGVFTPAQAYEKIRCGASLVMFISSLMYRGPQQITVLKRGLAELLRRDGFDAVSQAVGIDA</sequence>
<evidence type="ECO:0000256" key="6">
    <source>
        <dbReference type="ARBA" id="ARBA00023002"/>
    </source>
</evidence>
<evidence type="ECO:0000256" key="2">
    <source>
        <dbReference type="ARBA" id="ARBA00004725"/>
    </source>
</evidence>
<dbReference type="NCBIfam" id="NF003651">
    <property type="entry name" value="PRK05286.2-4"/>
    <property type="match status" value="1"/>
</dbReference>
<dbReference type="NCBIfam" id="TIGR01036">
    <property type="entry name" value="pyrD_sub2"/>
    <property type="match status" value="1"/>
</dbReference>
<dbReference type="CDD" id="cd04738">
    <property type="entry name" value="DHOD_2_like"/>
    <property type="match status" value="1"/>
</dbReference>
<keyword evidence="4" id="KW-0288">FMN</keyword>
<dbReference type="GO" id="GO:0005737">
    <property type="term" value="C:cytoplasm"/>
    <property type="evidence" value="ECO:0007669"/>
    <property type="project" value="InterPro"/>
</dbReference>